<dbReference type="Ensembl" id="ENSCINT00000014179.3">
    <property type="protein sequence ID" value="ENSCINP00000014179.3"/>
    <property type="gene ID" value="ENSCING00000006900.3"/>
</dbReference>
<dbReference type="FunCoup" id="F6YAL4">
    <property type="interactions" value="15"/>
</dbReference>
<accession>F6YAL4</accession>
<dbReference type="PANTHER" id="PTHR15673">
    <property type="entry name" value="IQ CALMODULIN-BINDING MOTIF CONTAINING PROTEIN 1"/>
    <property type="match status" value="1"/>
</dbReference>
<dbReference type="InterPro" id="IPR016024">
    <property type="entry name" value="ARM-type_fold"/>
</dbReference>
<dbReference type="STRING" id="7719.ENSCINP00000014179"/>
<sequence>MDDTEDSIEVLKIAELVAEANNAAIPGLLLQLKPLLDKASVTSQEVRVIRRSIWKYDLLSWCAIALQYEYTRVKGGLESAVRISHILCDCCCHIDVNESQEFSQSTLPSAVHSFLKIIRQFQQSYLQIQPPILQTVTDAELCDEMLTLLTSLITSHPHLCKPLLSCGDLLRIIMEDNHGHLISLRAISIIDRAIRVNRHCVSQVDRPTIQSLLDELVYKLTSLSDEDLAKSSSRLIVSLSDAHPPLVPLMVTRFKLYRGLKVILRRWDGQGFDRELSKLVAVLEAGTVENAKLYRKRNAVAVIWAYYQGWKARTRVAKLKQAIPKLQGSFRRRREERVGEEEMERTGRLQVSQQKLENRRSFRKMREKQLVAMEIVPAGRISDHIQDEESSAAVRIQAHWRAHKQRKVFSAKRKVHRENSAAVVIQKQVKKFLRKKTNPEVLVAGSLNQYMVDNDQREKIMGKIKNWQTVNKRSGVPIDEATKIHERAQQMLLLHHRRKLATKNEEEQLRMMMIRIKMDEDVLSDLPPLNEATEESVDLLACKSSIVQAAAEIEHHKQLRVNREPWWKRLNDDNTDDVDCWAK</sequence>
<dbReference type="AlphaFoldDB" id="F6YAL4"/>
<dbReference type="EMBL" id="EAAA01002908">
    <property type="status" value="NOT_ANNOTATED_CDS"/>
    <property type="molecule type" value="Genomic_DNA"/>
</dbReference>
<reference evidence="1" key="4">
    <citation type="submission" date="2025-09" db="UniProtKB">
        <authorList>
            <consortium name="Ensembl"/>
        </authorList>
    </citation>
    <scope>IDENTIFICATION</scope>
</reference>
<dbReference type="Proteomes" id="UP000008144">
    <property type="component" value="Chromosome 9"/>
</dbReference>
<dbReference type="InterPro" id="IPR000048">
    <property type="entry name" value="IQ_motif_EF-hand-BS"/>
</dbReference>
<proteinExistence type="predicted"/>
<dbReference type="CDD" id="cd23767">
    <property type="entry name" value="IQCD"/>
    <property type="match status" value="1"/>
</dbReference>
<protein>
    <submittedName>
        <fullName evidence="1">IQ calmodulin-binding motif-containing protein 1</fullName>
    </submittedName>
</protein>
<evidence type="ECO:0000313" key="2">
    <source>
        <dbReference type="Proteomes" id="UP000008144"/>
    </source>
</evidence>
<evidence type="ECO:0000313" key="1">
    <source>
        <dbReference type="Ensembl" id="ENSCINP00000014179.3"/>
    </source>
</evidence>
<dbReference type="PANTHER" id="PTHR15673:SF2">
    <property type="entry name" value="IQ CALMODULIN-BINDING MOTIF-CONTAINING PROTEIN 1"/>
    <property type="match status" value="1"/>
</dbReference>
<gene>
    <name evidence="1" type="primary">LOC100184818</name>
</gene>
<dbReference type="OMA" id="DDYIRLH"/>
<dbReference type="InParanoid" id="F6YAL4"/>
<dbReference type="Gene3D" id="1.20.5.190">
    <property type="match status" value="1"/>
</dbReference>
<reference evidence="2" key="1">
    <citation type="journal article" date="2002" name="Science">
        <title>The draft genome of Ciona intestinalis: insights into chordate and vertebrate origins.</title>
        <authorList>
            <person name="Dehal P."/>
            <person name="Satou Y."/>
            <person name="Campbell R.K."/>
            <person name="Chapman J."/>
            <person name="Degnan B."/>
            <person name="De Tomaso A."/>
            <person name="Davidson B."/>
            <person name="Di Gregorio A."/>
            <person name="Gelpke M."/>
            <person name="Goodstein D.M."/>
            <person name="Harafuji N."/>
            <person name="Hastings K.E."/>
            <person name="Ho I."/>
            <person name="Hotta K."/>
            <person name="Huang W."/>
            <person name="Kawashima T."/>
            <person name="Lemaire P."/>
            <person name="Martinez D."/>
            <person name="Meinertzhagen I.A."/>
            <person name="Necula S."/>
            <person name="Nonaka M."/>
            <person name="Putnam N."/>
            <person name="Rash S."/>
            <person name="Saiga H."/>
            <person name="Satake M."/>
            <person name="Terry A."/>
            <person name="Yamada L."/>
            <person name="Wang H.G."/>
            <person name="Awazu S."/>
            <person name="Azumi K."/>
            <person name="Boore J."/>
            <person name="Branno M."/>
            <person name="Chin-Bow S."/>
            <person name="DeSantis R."/>
            <person name="Doyle S."/>
            <person name="Francino P."/>
            <person name="Keys D.N."/>
            <person name="Haga S."/>
            <person name="Hayashi H."/>
            <person name="Hino K."/>
            <person name="Imai K.S."/>
            <person name="Inaba K."/>
            <person name="Kano S."/>
            <person name="Kobayashi K."/>
            <person name="Kobayashi M."/>
            <person name="Lee B.I."/>
            <person name="Makabe K.W."/>
            <person name="Manohar C."/>
            <person name="Matassi G."/>
            <person name="Medina M."/>
            <person name="Mochizuki Y."/>
            <person name="Mount S."/>
            <person name="Morishita T."/>
            <person name="Miura S."/>
            <person name="Nakayama A."/>
            <person name="Nishizaka S."/>
            <person name="Nomoto H."/>
            <person name="Ohta F."/>
            <person name="Oishi K."/>
            <person name="Rigoutsos I."/>
            <person name="Sano M."/>
            <person name="Sasaki A."/>
            <person name="Sasakura Y."/>
            <person name="Shoguchi E."/>
            <person name="Shin-i T."/>
            <person name="Spagnuolo A."/>
            <person name="Stainier D."/>
            <person name="Suzuki M.M."/>
            <person name="Tassy O."/>
            <person name="Takatori N."/>
            <person name="Tokuoka M."/>
            <person name="Yagi K."/>
            <person name="Yoshizaki F."/>
            <person name="Wada S."/>
            <person name="Zhang C."/>
            <person name="Hyatt P.D."/>
            <person name="Larimer F."/>
            <person name="Detter C."/>
            <person name="Doggett N."/>
            <person name="Glavina T."/>
            <person name="Hawkins T."/>
            <person name="Richardson P."/>
            <person name="Lucas S."/>
            <person name="Kohara Y."/>
            <person name="Levine M."/>
            <person name="Satoh N."/>
            <person name="Rokhsar D.S."/>
        </authorList>
    </citation>
    <scope>NUCLEOTIDE SEQUENCE [LARGE SCALE GENOMIC DNA]</scope>
</reference>
<dbReference type="SUPFAM" id="SSF48371">
    <property type="entry name" value="ARM repeat"/>
    <property type="match status" value="1"/>
</dbReference>
<dbReference type="GO" id="GO:0060271">
    <property type="term" value="P:cilium assembly"/>
    <property type="evidence" value="ECO:0000318"/>
    <property type="project" value="GO_Central"/>
</dbReference>
<reference evidence="1" key="3">
    <citation type="submission" date="2025-08" db="UniProtKB">
        <authorList>
            <consortium name="Ensembl"/>
        </authorList>
    </citation>
    <scope>IDENTIFICATION</scope>
</reference>
<dbReference type="HOGENOM" id="CLU_035387_0_0_1"/>
<dbReference type="Pfam" id="PF00612">
    <property type="entry name" value="IQ"/>
    <property type="match status" value="1"/>
</dbReference>
<reference evidence="1" key="2">
    <citation type="journal article" date="2008" name="Genome Biol.">
        <title>Improved genome assembly and evidence-based global gene model set for the chordate Ciona intestinalis: new insight into intron and operon populations.</title>
        <authorList>
            <person name="Satou Y."/>
            <person name="Mineta K."/>
            <person name="Ogasawara M."/>
            <person name="Sasakura Y."/>
            <person name="Shoguchi E."/>
            <person name="Ueno K."/>
            <person name="Yamada L."/>
            <person name="Matsumoto J."/>
            <person name="Wasserscheid J."/>
            <person name="Dewar K."/>
            <person name="Wiley G.B."/>
            <person name="Macmil S.L."/>
            <person name="Roe B.A."/>
            <person name="Zeller R.W."/>
            <person name="Hastings K.E."/>
            <person name="Lemaire P."/>
            <person name="Lindquist E."/>
            <person name="Endo T."/>
            <person name="Hotta K."/>
            <person name="Inaba K."/>
        </authorList>
    </citation>
    <scope>NUCLEOTIDE SEQUENCE [LARGE SCALE GENOMIC DNA]</scope>
    <source>
        <strain evidence="1">wild type</strain>
    </source>
</reference>
<name>F6YAL4_CIOIN</name>
<dbReference type="GO" id="GO:0005929">
    <property type="term" value="C:cilium"/>
    <property type="evidence" value="ECO:0000318"/>
    <property type="project" value="GO_Central"/>
</dbReference>
<dbReference type="PROSITE" id="PS50096">
    <property type="entry name" value="IQ"/>
    <property type="match status" value="1"/>
</dbReference>
<dbReference type="GeneTree" id="ENSGT00390000002188"/>
<keyword evidence="2" id="KW-1185">Reference proteome</keyword>
<dbReference type="SMART" id="SM00015">
    <property type="entry name" value="IQ"/>
    <property type="match status" value="3"/>
</dbReference>
<dbReference type="InterPro" id="IPR028765">
    <property type="entry name" value="IQCB1"/>
</dbReference>
<dbReference type="GO" id="GO:0005516">
    <property type="term" value="F:calmodulin binding"/>
    <property type="evidence" value="ECO:0007669"/>
    <property type="project" value="InterPro"/>
</dbReference>
<organism evidence="1 2">
    <name type="scientific">Ciona intestinalis</name>
    <name type="common">Transparent sea squirt</name>
    <name type="synonym">Ascidia intestinalis</name>
    <dbReference type="NCBI Taxonomy" id="7719"/>
    <lineage>
        <taxon>Eukaryota</taxon>
        <taxon>Metazoa</taxon>
        <taxon>Chordata</taxon>
        <taxon>Tunicata</taxon>
        <taxon>Ascidiacea</taxon>
        <taxon>Phlebobranchia</taxon>
        <taxon>Cionidae</taxon>
        <taxon>Ciona</taxon>
    </lineage>
</organism>